<dbReference type="Proteomes" id="UP000594015">
    <property type="component" value="Chromosome"/>
</dbReference>
<name>A0AAE7NXN5_9BRAD</name>
<accession>A0AAE7NXN5</accession>
<sequence>MRAFCPEAVGMMPNDREWIEILVETRMRRIRAGNQATLQMLQRSIEMIASAEALLAAPVPRVWPRSQDRTEELSEHQSDAD</sequence>
<gene>
    <name evidence="1" type="ORF">WN72_34110</name>
</gene>
<proteinExistence type="predicted"/>
<dbReference type="KEGG" id="barh:WN72_34110"/>
<organism evidence="1 2">
    <name type="scientific">Bradyrhizobium arachidis</name>
    <dbReference type="NCBI Taxonomy" id="858423"/>
    <lineage>
        <taxon>Bacteria</taxon>
        <taxon>Pseudomonadati</taxon>
        <taxon>Pseudomonadota</taxon>
        <taxon>Alphaproteobacteria</taxon>
        <taxon>Hyphomicrobiales</taxon>
        <taxon>Nitrobacteraceae</taxon>
        <taxon>Bradyrhizobium</taxon>
    </lineage>
</organism>
<reference evidence="1 2" key="1">
    <citation type="submission" date="2018-06" db="EMBL/GenBank/DDBJ databases">
        <title>Comparative genomics of Bradyrhizobium nodulating Arachidis hypogaea.</title>
        <authorList>
            <person name="Li Y."/>
        </authorList>
    </citation>
    <scope>NUCLEOTIDE SEQUENCE [LARGE SCALE GENOMIC DNA]</scope>
    <source>
        <strain evidence="1 2">CCBAU 051107</strain>
    </source>
</reference>
<dbReference type="EMBL" id="CP030050">
    <property type="protein sequence ID" value="QOZ70774.1"/>
    <property type="molecule type" value="Genomic_DNA"/>
</dbReference>
<dbReference type="AlphaFoldDB" id="A0AAE7NXN5"/>
<evidence type="ECO:0000313" key="1">
    <source>
        <dbReference type="EMBL" id="QOZ70774.1"/>
    </source>
</evidence>
<protein>
    <submittedName>
        <fullName evidence="1">Uncharacterized protein</fullName>
    </submittedName>
</protein>
<evidence type="ECO:0000313" key="2">
    <source>
        <dbReference type="Proteomes" id="UP000594015"/>
    </source>
</evidence>